<evidence type="ECO:0000313" key="3">
    <source>
        <dbReference type="EMBL" id="MFB9534298.1"/>
    </source>
</evidence>
<reference evidence="3 4" key="1">
    <citation type="submission" date="2024-09" db="EMBL/GenBank/DDBJ databases">
        <authorList>
            <person name="Sun Q."/>
            <person name="Mori K."/>
        </authorList>
    </citation>
    <scope>NUCLEOTIDE SEQUENCE [LARGE SCALE GENOMIC DNA]</scope>
    <source>
        <strain evidence="3 4">JCM 3323</strain>
    </source>
</reference>
<sequence>MEDLAFCDLQEFFSICRARCVPEASGAGRKNASGGSTRAPGRAADYDQHVEEATLIFHPMLGGVALFIPISVSLCGLFPGRP</sequence>
<name>A0ABV5QGC7_9ACTN</name>
<evidence type="ECO:0000256" key="1">
    <source>
        <dbReference type="SAM" id="MobiDB-lite"/>
    </source>
</evidence>
<proteinExistence type="predicted"/>
<dbReference type="RefSeq" id="WP_346124392.1">
    <property type="nucleotide sequence ID" value="NZ_BAAAXC010000015.1"/>
</dbReference>
<keyword evidence="2" id="KW-1133">Transmembrane helix</keyword>
<feature type="region of interest" description="Disordered" evidence="1">
    <location>
        <begin position="24"/>
        <end position="43"/>
    </location>
</feature>
<accession>A0ABV5QGC7</accession>
<comment type="caution">
    <text evidence="3">The sequence shown here is derived from an EMBL/GenBank/DDBJ whole genome shotgun (WGS) entry which is preliminary data.</text>
</comment>
<keyword evidence="2" id="KW-0812">Transmembrane</keyword>
<protein>
    <submittedName>
        <fullName evidence="3">Uncharacterized protein</fullName>
    </submittedName>
</protein>
<gene>
    <name evidence="3" type="ORF">ACFFRN_47570</name>
</gene>
<feature type="transmembrane region" description="Helical" evidence="2">
    <location>
        <begin position="56"/>
        <end position="78"/>
    </location>
</feature>
<dbReference type="EMBL" id="JBHMCE010000026">
    <property type="protein sequence ID" value="MFB9534298.1"/>
    <property type="molecule type" value="Genomic_DNA"/>
</dbReference>
<keyword evidence="4" id="KW-1185">Reference proteome</keyword>
<keyword evidence="2" id="KW-0472">Membrane</keyword>
<evidence type="ECO:0000256" key="2">
    <source>
        <dbReference type="SAM" id="Phobius"/>
    </source>
</evidence>
<dbReference type="Proteomes" id="UP001589646">
    <property type="component" value="Unassembled WGS sequence"/>
</dbReference>
<organism evidence="3 4">
    <name type="scientific">Nonomuraea roseola</name>
    <dbReference type="NCBI Taxonomy" id="46179"/>
    <lineage>
        <taxon>Bacteria</taxon>
        <taxon>Bacillati</taxon>
        <taxon>Actinomycetota</taxon>
        <taxon>Actinomycetes</taxon>
        <taxon>Streptosporangiales</taxon>
        <taxon>Streptosporangiaceae</taxon>
        <taxon>Nonomuraea</taxon>
    </lineage>
</organism>
<evidence type="ECO:0000313" key="4">
    <source>
        <dbReference type="Proteomes" id="UP001589646"/>
    </source>
</evidence>